<comment type="caution">
    <text evidence="6">The sequence shown here is derived from an EMBL/GenBank/DDBJ whole genome shotgun (WGS) entry which is preliminary data.</text>
</comment>
<evidence type="ECO:0000256" key="2">
    <source>
        <dbReference type="ARBA" id="ARBA00023128"/>
    </source>
</evidence>
<evidence type="ECO:0000313" key="6">
    <source>
        <dbReference type="EMBL" id="KAL1501603.1"/>
    </source>
</evidence>
<keyword evidence="2" id="KW-0496">Mitochondrion</keyword>
<evidence type="ECO:0000256" key="5">
    <source>
        <dbReference type="ARBA" id="ARBA00039509"/>
    </source>
</evidence>
<keyword evidence="7" id="KW-1185">Reference proteome</keyword>
<dbReference type="InterPro" id="IPR051040">
    <property type="entry name" value="COX23"/>
</dbReference>
<dbReference type="Pfam" id="PF02297">
    <property type="entry name" value="COX6B"/>
    <property type="match status" value="1"/>
</dbReference>
<dbReference type="GO" id="GO:0005758">
    <property type="term" value="C:mitochondrial intermembrane space"/>
    <property type="evidence" value="ECO:0007669"/>
    <property type="project" value="UniProtKB-SubCell"/>
</dbReference>
<dbReference type="InterPro" id="IPR048280">
    <property type="entry name" value="COX6B-like"/>
</dbReference>
<dbReference type="PANTHER" id="PTHR46811">
    <property type="entry name" value="COILED-COIL-HELIX-COILED-COIL-HELIX DOMAIN-CONTAINING PROTEIN 7"/>
    <property type="match status" value="1"/>
</dbReference>
<name>A0ABD1ES32_HYPHA</name>
<accession>A0ABD1ES32</accession>
<dbReference type="Proteomes" id="UP001566132">
    <property type="component" value="Unassembled WGS sequence"/>
</dbReference>
<evidence type="ECO:0000313" key="7">
    <source>
        <dbReference type="Proteomes" id="UP001566132"/>
    </source>
</evidence>
<dbReference type="SUPFAM" id="SSF47072">
    <property type="entry name" value="Cysteine alpha-hairpin motif"/>
    <property type="match status" value="1"/>
</dbReference>
<gene>
    <name evidence="6" type="ORF">ABEB36_006900</name>
</gene>
<organism evidence="6 7">
    <name type="scientific">Hypothenemus hampei</name>
    <name type="common">Coffee berry borer</name>
    <dbReference type="NCBI Taxonomy" id="57062"/>
    <lineage>
        <taxon>Eukaryota</taxon>
        <taxon>Metazoa</taxon>
        <taxon>Ecdysozoa</taxon>
        <taxon>Arthropoda</taxon>
        <taxon>Hexapoda</taxon>
        <taxon>Insecta</taxon>
        <taxon>Pterygota</taxon>
        <taxon>Neoptera</taxon>
        <taxon>Endopterygota</taxon>
        <taxon>Coleoptera</taxon>
        <taxon>Polyphaga</taxon>
        <taxon>Cucujiformia</taxon>
        <taxon>Curculionidae</taxon>
        <taxon>Scolytinae</taxon>
        <taxon>Hypothenemus</taxon>
    </lineage>
</organism>
<dbReference type="AlphaFoldDB" id="A0ABD1ES32"/>
<protein>
    <recommendedName>
        <fullName evidence="5">Coiled-coil-helix-coiled-coil-helix domain-containing protein 7</fullName>
    </recommendedName>
</protein>
<comment type="similarity">
    <text evidence="4">Belongs to the CHCHD7 family.</text>
</comment>
<comment type="subcellular location">
    <subcellularLocation>
        <location evidence="1">Mitochondrion intermembrane space</location>
    </subcellularLocation>
</comment>
<evidence type="ECO:0000256" key="4">
    <source>
        <dbReference type="ARBA" id="ARBA00038205"/>
    </source>
</evidence>
<proteinExistence type="inferred from homology"/>
<sequence>MPLGTNTEESNPCFKEQQLSFQCFDKNNYDKDKCLLQIENYKTCKKFWGELRRYRRRQGLYPLLPPLEERDKIKQEYLSSKNHKH</sequence>
<evidence type="ECO:0000256" key="3">
    <source>
        <dbReference type="ARBA" id="ARBA00023157"/>
    </source>
</evidence>
<dbReference type="InterPro" id="IPR009069">
    <property type="entry name" value="Cys_alpha_HP_mot_SF"/>
</dbReference>
<evidence type="ECO:0000256" key="1">
    <source>
        <dbReference type="ARBA" id="ARBA00004569"/>
    </source>
</evidence>
<dbReference type="PANTHER" id="PTHR46811:SF1">
    <property type="entry name" value="COILED-COIL-HELIX-COILED-COIL-HELIX DOMAIN-CONTAINING PROTEIN 7"/>
    <property type="match status" value="1"/>
</dbReference>
<dbReference type="EMBL" id="JBDJPC010000005">
    <property type="protein sequence ID" value="KAL1501603.1"/>
    <property type="molecule type" value="Genomic_DNA"/>
</dbReference>
<keyword evidence="3" id="KW-1015">Disulfide bond</keyword>
<dbReference type="PROSITE" id="PS51808">
    <property type="entry name" value="CHCH"/>
    <property type="match status" value="1"/>
</dbReference>
<reference evidence="6 7" key="1">
    <citation type="submission" date="2024-05" db="EMBL/GenBank/DDBJ databases">
        <title>Genetic variation in Jamaican populations of the coffee berry borer (Hypothenemus hampei).</title>
        <authorList>
            <person name="Errbii M."/>
            <person name="Myrie A."/>
        </authorList>
    </citation>
    <scope>NUCLEOTIDE SEQUENCE [LARGE SCALE GENOMIC DNA]</scope>
    <source>
        <strain evidence="6">JA-Hopewell-2020-01-JO</strain>
        <tissue evidence="6">Whole body</tissue>
    </source>
</reference>